<comment type="pathway">
    <text evidence="3 10">Organic acid metabolism; glycolate biosynthesis; glycolate from 2-phosphoglycolate: step 1/1.</text>
</comment>
<keyword evidence="12" id="KW-1185">Reference proteome</keyword>
<organism evidence="11 12">
    <name type="scientific">Marinospirillum alkaliphilum DSM 21637</name>
    <dbReference type="NCBI Taxonomy" id="1122209"/>
    <lineage>
        <taxon>Bacteria</taxon>
        <taxon>Pseudomonadati</taxon>
        <taxon>Pseudomonadota</taxon>
        <taxon>Gammaproteobacteria</taxon>
        <taxon>Oceanospirillales</taxon>
        <taxon>Oceanospirillaceae</taxon>
        <taxon>Marinospirillum</taxon>
    </lineage>
</organism>
<dbReference type="RefSeq" id="WP_342715717.1">
    <property type="nucleotide sequence ID" value="NZ_FPJW01000002.1"/>
</dbReference>
<dbReference type="InterPro" id="IPR023198">
    <property type="entry name" value="PGP-like_dom2"/>
</dbReference>
<dbReference type="PRINTS" id="PR00413">
    <property type="entry name" value="HADHALOGNASE"/>
</dbReference>
<dbReference type="NCBIfam" id="TIGR01509">
    <property type="entry name" value="HAD-SF-IA-v3"/>
    <property type="match status" value="1"/>
</dbReference>
<feature type="binding site" evidence="10">
    <location>
        <position position="184"/>
    </location>
    <ligand>
        <name>Mg(2+)</name>
        <dbReference type="ChEBI" id="CHEBI:18420"/>
    </ligand>
</feature>
<dbReference type="InterPro" id="IPR037512">
    <property type="entry name" value="PGPase_prok"/>
</dbReference>
<dbReference type="GO" id="GO:0008967">
    <property type="term" value="F:phosphoglycolate phosphatase activity"/>
    <property type="evidence" value="ECO:0007669"/>
    <property type="project" value="UniProtKB-UniRule"/>
</dbReference>
<dbReference type="SFLD" id="SFLDG01129">
    <property type="entry name" value="C1.5:_HAD__Beta-PGM__Phosphata"/>
    <property type="match status" value="1"/>
</dbReference>
<evidence type="ECO:0000313" key="11">
    <source>
        <dbReference type="EMBL" id="SFX24376.1"/>
    </source>
</evidence>
<evidence type="ECO:0000256" key="7">
    <source>
        <dbReference type="ARBA" id="ARBA00022801"/>
    </source>
</evidence>
<dbReference type="HAMAP" id="MF_00495">
    <property type="entry name" value="GPH_hydrolase_bact"/>
    <property type="match status" value="1"/>
</dbReference>
<evidence type="ECO:0000313" key="12">
    <source>
        <dbReference type="Proteomes" id="UP000182350"/>
    </source>
</evidence>
<dbReference type="SFLD" id="SFLDS00003">
    <property type="entry name" value="Haloacid_Dehalogenase"/>
    <property type="match status" value="1"/>
</dbReference>
<keyword evidence="7 10" id="KW-0378">Hydrolase</keyword>
<dbReference type="EMBL" id="FPJW01000002">
    <property type="protein sequence ID" value="SFX24376.1"/>
    <property type="molecule type" value="Genomic_DNA"/>
</dbReference>
<dbReference type="GO" id="GO:0005829">
    <property type="term" value="C:cytosol"/>
    <property type="evidence" value="ECO:0007669"/>
    <property type="project" value="TreeGrafter"/>
</dbReference>
<dbReference type="Gene3D" id="1.10.150.240">
    <property type="entry name" value="Putative phosphatase, domain 2"/>
    <property type="match status" value="1"/>
</dbReference>
<dbReference type="PANTHER" id="PTHR43434:SF1">
    <property type="entry name" value="PHOSPHOGLYCOLATE PHOSPHATASE"/>
    <property type="match status" value="1"/>
</dbReference>
<evidence type="ECO:0000256" key="9">
    <source>
        <dbReference type="ARBA" id="ARBA00023277"/>
    </source>
</evidence>
<keyword evidence="6 10" id="KW-0479">Metal-binding</keyword>
<dbReference type="GO" id="GO:0006281">
    <property type="term" value="P:DNA repair"/>
    <property type="evidence" value="ECO:0007669"/>
    <property type="project" value="TreeGrafter"/>
</dbReference>
<accession>A0A1K1VGT9</accession>
<comment type="function">
    <text evidence="10">Specifically catalyzes the dephosphorylation of 2-phosphoglycolate. Is involved in the dissimilation of the intracellular 2-phosphoglycolate formed during the DNA repair of 3'-phosphoglycolate ends, a major class of DNA lesions induced by oxidative stress.</text>
</comment>
<feature type="binding site" evidence="10">
    <location>
        <position position="19"/>
    </location>
    <ligand>
        <name>Mg(2+)</name>
        <dbReference type="ChEBI" id="CHEBI:18420"/>
    </ligand>
</feature>
<keyword evidence="9 10" id="KW-0119">Carbohydrate metabolism</keyword>
<reference evidence="11 12" key="1">
    <citation type="submission" date="2016-11" db="EMBL/GenBank/DDBJ databases">
        <authorList>
            <person name="Jaros S."/>
            <person name="Januszkiewicz K."/>
            <person name="Wedrychowicz H."/>
        </authorList>
    </citation>
    <scope>NUCLEOTIDE SEQUENCE [LARGE SCALE GENOMIC DNA]</scope>
    <source>
        <strain evidence="11 12">DSM 21637</strain>
    </source>
</reference>
<feature type="binding site" evidence="10">
    <location>
        <position position="17"/>
    </location>
    <ligand>
        <name>Mg(2+)</name>
        <dbReference type="ChEBI" id="CHEBI:18420"/>
    </ligand>
</feature>
<evidence type="ECO:0000256" key="1">
    <source>
        <dbReference type="ARBA" id="ARBA00000830"/>
    </source>
</evidence>
<dbReference type="Pfam" id="PF00702">
    <property type="entry name" value="Hydrolase"/>
    <property type="match status" value="1"/>
</dbReference>
<gene>
    <name evidence="11" type="ORF">SAMN02745752_00976</name>
</gene>
<evidence type="ECO:0000256" key="6">
    <source>
        <dbReference type="ARBA" id="ARBA00022723"/>
    </source>
</evidence>
<dbReference type="InterPro" id="IPR006439">
    <property type="entry name" value="HAD-SF_hydro_IA"/>
</dbReference>
<dbReference type="InterPro" id="IPR050155">
    <property type="entry name" value="HAD-like_hydrolase_sf"/>
</dbReference>
<dbReference type="Gene3D" id="3.40.50.1000">
    <property type="entry name" value="HAD superfamily/HAD-like"/>
    <property type="match status" value="1"/>
</dbReference>
<dbReference type="InterPro" id="IPR036412">
    <property type="entry name" value="HAD-like_sf"/>
</dbReference>
<evidence type="ECO:0000256" key="2">
    <source>
        <dbReference type="ARBA" id="ARBA00001946"/>
    </source>
</evidence>
<sequence length="235" mass="25571">MAELHPLLQQARLLAFDLDGTLIDSVPDLALAIDLTLAELDLPAAGETQVRRWVGNGSLKLLQRALTGGIGQEHLLPDDDPTLAQAHSLFLDIYDSLKGEQTRLYPGVRETLITLRGMDLKLALVTNKPYRFVPGILEHFGLEHTFDQVLGGDSLPQKKPDPAPLLHLARHFQLSPTVCALIGDSRHDIQAARAAGFISVGVPYGYNHGEPLDDAAPDLMIDSLNLLLDNQGFPA</sequence>
<dbReference type="NCBIfam" id="TIGR01549">
    <property type="entry name" value="HAD-SF-IA-v1"/>
    <property type="match status" value="1"/>
</dbReference>
<proteinExistence type="inferred from homology"/>
<dbReference type="SUPFAM" id="SSF56784">
    <property type="entry name" value="HAD-like"/>
    <property type="match status" value="1"/>
</dbReference>
<dbReference type="Proteomes" id="UP000182350">
    <property type="component" value="Unassembled WGS sequence"/>
</dbReference>
<dbReference type="InterPro" id="IPR023214">
    <property type="entry name" value="HAD_sf"/>
</dbReference>
<dbReference type="GO" id="GO:0046872">
    <property type="term" value="F:metal ion binding"/>
    <property type="evidence" value="ECO:0007669"/>
    <property type="project" value="UniProtKB-KW"/>
</dbReference>
<dbReference type="FunFam" id="3.40.50.1000:FF:000022">
    <property type="entry name" value="Phosphoglycolate phosphatase"/>
    <property type="match status" value="1"/>
</dbReference>
<comment type="cofactor">
    <cofactor evidence="2 10">
        <name>Mg(2+)</name>
        <dbReference type="ChEBI" id="CHEBI:18420"/>
    </cofactor>
</comment>
<dbReference type="NCBIfam" id="NF009695">
    <property type="entry name" value="PRK13222.1-2"/>
    <property type="match status" value="1"/>
</dbReference>
<dbReference type="PANTHER" id="PTHR43434">
    <property type="entry name" value="PHOSPHOGLYCOLATE PHOSPHATASE"/>
    <property type="match status" value="1"/>
</dbReference>
<name>A0A1K1VGT9_9GAMM</name>
<dbReference type="NCBIfam" id="TIGR01449">
    <property type="entry name" value="PGP_bact"/>
    <property type="match status" value="1"/>
</dbReference>
<keyword evidence="8 10" id="KW-0460">Magnesium</keyword>
<protein>
    <recommendedName>
        <fullName evidence="5 10">Phosphoglycolate phosphatase</fullName>
        <shortName evidence="10">PGP</shortName>
        <shortName evidence="10">PGPase</shortName>
        <ecNumber evidence="5 10">3.1.3.18</ecNumber>
    </recommendedName>
</protein>
<dbReference type="STRING" id="1122209.SAMN02745752_00976"/>
<dbReference type="UniPathway" id="UPA00865">
    <property type="reaction ID" value="UER00834"/>
</dbReference>
<dbReference type="EC" id="3.1.3.18" evidence="5 10"/>
<dbReference type="AlphaFoldDB" id="A0A1K1VGT9"/>
<dbReference type="CDD" id="cd16417">
    <property type="entry name" value="HAD_PGPase"/>
    <property type="match status" value="1"/>
</dbReference>
<evidence type="ECO:0000256" key="10">
    <source>
        <dbReference type="HAMAP-Rule" id="MF_00495"/>
    </source>
</evidence>
<evidence type="ECO:0000256" key="8">
    <source>
        <dbReference type="ARBA" id="ARBA00022842"/>
    </source>
</evidence>
<comment type="similarity">
    <text evidence="4 10">Belongs to the HAD-like hydrolase superfamily. CbbY/CbbZ/Gph/YieH family.</text>
</comment>
<feature type="active site" description="Nucleophile" evidence="10">
    <location>
        <position position="17"/>
    </location>
</feature>
<evidence type="ECO:0000256" key="4">
    <source>
        <dbReference type="ARBA" id="ARBA00006171"/>
    </source>
</evidence>
<evidence type="ECO:0000256" key="5">
    <source>
        <dbReference type="ARBA" id="ARBA00013078"/>
    </source>
</evidence>
<dbReference type="SFLD" id="SFLDG01135">
    <property type="entry name" value="C1.5.6:_HAD__Beta-PGM__Phospha"/>
    <property type="match status" value="1"/>
</dbReference>
<comment type="catalytic activity">
    <reaction evidence="1 10">
        <text>2-phosphoglycolate + H2O = glycolate + phosphate</text>
        <dbReference type="Rhea" id="RHEA:14369"/>
        <dbReference type="ChEBI" id="CHEBI:15377"/>
        <dbReference type="ChEBI" id="CHEBI:29805"/>
        <dbReference type="ChEBI" id="CHEBI:43474"/>
        <dbReference type="ChEBI" id="CHEBI:58033"/>
        <dbReference type="EC" id="3.1.3.18"/>
    </reaction>
</comment>
<evidence type="ECO:0000256" key="3">
    <source>
        <dbReference type="ARBA" id="ARBA00004818"/>
    </source>
</evidence>
<dbReference type="GO" id="GO:0005975">
    <property type="term" value="P:carbohydrate metabolic process"/>
    <property type="evidence" value="ECO:0007669"/>
    <property type="project" value="InterPro"/>
</dbReference>
<dbReference type="GO" id="GO:0046295">
    <property type="term" value="P:glycolate biosynthetic process"/>
    <property type="evidence" value="ECO:0007669"/>
    <property type="project" value="UniProtKB-UniRule"/>
</dbReference>